<dbReference type="Pfam" id="PF12396">
    <property type="entry name" value="DUF3659"/>
    <property type="match status" value="5"/>
</dbReference>
<feature type="compositionally biased region" description="Basic and acidic residues" evidence="1">
    <location>
        <begin position="105"/>
        <end position="131"/>
    </location>
</feature>
<protein>
    <recommendedName>
        <fullName evidence="2">DUF6987 domain-containing protein</fullName>
    </recommendedName>
</protein>
<dbReference type="PANTHER" id="PTHR39461:SF1">
    <property type="entry name" value="LEA DOMAIN PROTEIN (AFU_ORTHOLOGUE AFUA_8G04920)"/>
    <property type="match status" value="1"/>
</dbReference>
<feature type="domain" description="DUF6987" evidence="2">
    <location>
        <begin position="753"/>
        <end position="951"/>
    </location>
</feature>
<feature type="compositionally biased region" description="Polar residues" evidence="1">
    <location>
        <begin position="163"/>
        <end position="177"/>
    </location>
</feature>
<keyword evidence="4" id="KW-1185">Reference proteome</keyword>
<feature type="compositionally biased region" description="Polar residues" evidence="1">
    <location>
        <begin position="239"/>
        <end position="253"/>
    </location>
</feature>
<organism evidence="3 4">
    <name type="scientific">Phyllachora maydis</name>
    <dbReference type="NCBI Taxonomy" id="1825666"/>
    <lineage>
        <taxon>Eukaryota</taxon>
        <taxon>Fungi</taxon>
        <taxon>Dikarya</taxon>
        <taxon>Ascomycota</taxon>
        <taxon>Pezizomycotina</taxon>
        <taxon>Sordariomycetes</taxon>
        <taxon>Sordariomycetidae</taxon>
        <taxon>Phyllachorales</taxon>
        <taxon>Phyllachoraceae</taxon>
        <taxon>Phyllachora</taxon>
    </lineage>
</organism>
<dbReference type="PANTHER" id="PTHR39461">
    <property type="entry name" value="LEA DOMAIN PROTEIN (AFU_ORTHOLOGUE AFUA_8G04920)"/>
    <property type="match status" value="1"/>
</dbReference>
<reference evidence="3" key="1">
    <citation type="journal article" date="2023" name="Mol. Plant Microbe Interact.">
        <title>Elucidating the Obligate Nature and Biological Capacity of an Invasive Fungal Corn Pathogen.</title>
        <authorList>
            <person name="MacCready J.S."/>
            <person name="Roggenkamp E.M."/>
            <person name="Gdanetz K."/>
            <person name="Chilvers M.I."/>
        </authorList>
    </citation>
    <scope>NUCLEOTIDE SEQUENCE</scope>
    <source>
        <strain evidence="3">PM02</strain>
    </source>
</reference>
<feature type="compositionally biased region" description="Acidic residues" evidence="1">
    <location>
        <begin position="726"/>
        <end position="748"/>
    </location>
</feature>
<accession>A0AAD9HZL1</accession>
<feature type="region of interest" description="Disordered" evidence="1">
    <location>
        <begin position="506"/>
        <end position="525"/>
    </location>
</feature>
<dbReference type="Pfam" id="PF22485">
    <property type="entry name" value="DUF6987"/>
    <property type="match status" value="1"/>
</dbReference>
<comment type="caution">
    <text evidence="3">The sequence shown here is derived from an EMBL/GenBank/DDBJ whole genome shotgun (WGS) entry which is preliminary data.</text>
</comment>
<feature type="compositionally biased region" description="Basic and acidic residues" evidence="1">
    <location>
        <begin position="749"/>
        <end position="758"/>
    </location>
</feature>
<feature type="compositionally biased region" description="Polar residues" evidence="1">
    <location>
        <begin position="75"/>
        <end position="88"/>
    </location>
</feature>
<dbReference type="InterPro" id="IPR022124">
    <property type="entry name" value="DUF3659"/>
</dbReference>
<feature type="compositionally biased region" description="Basic and acidic residues" evidence="1">
    <location>
        <begin position="61"/>
        <end position="74"/>
    </location>
</feature>
<dbReference type="EMBL" id="JAQQPM010000001">
    <property type="protein sequence ID" value="KAK2067642.1"/>
    <property type="molecule type" value="Genomic_DNA"/>
</dbReference>
<feature type="region of interest" description="Disordered" evidence="1">
    <location>
        <begin position="1"/>
        <end position="258"/>
    </location>
</feature>
<feature type="region of interest" description="Disordered" evidence="1">
    <location>
        <begin position="337"/>
        <end position="361"/>
    </location>
</feature>
<feature type="region of interest" description="Disordered" evidence="1">
    <location>
        <begin position="726"/>
        <end position="758"/>
    </location>
</feature>
<sequence>MSDIGKKTLSSLPAGKTTTAASHADGSQAKAPRSTAANSHLAGQPPQREGGDEDTYNHYTHQKESQLDDIHEGSEQATQSGVAATGTSKKLGHYDDDASTAELLSMREVEPEAIHGHEVPTEAGGRDKEEVQQPPSEGDEGYGSRSSLTERAKQAFDLAAYNAPTSQARDQFPTDAQSGMAGLSVSGAGEKAAAVPGGAGASQAGEKLEQAGAHAQEGAERLQATNVPEGAEEVDEGAEQQQPSLQGVEQSQVPDEVNELGEELKSFKDEGKTLPAELRSGIDDEAQTLGIAPSQLNTAQLGSILHGLPTDVKSALPTELRTRFEGIDDEATEKMLDDDQKTESATAQEHIPEAGVEGVEGTVEDTAVQGTEPEKPLDFSILKEGRVNKGGNVVNENGKVIGRVVQGVLAQLIGRRADENGDIWGDNGKVLGKAEPIRDDERDEVDKGVQPFESFPDAVVDADGMVVSNGEFVGKVVAGDLHNLRGKHVDADGDILDRAGNVIGKAERWEPEPEPEPEPEAEPEVEVDNSLLAGKRVNKAGNVVDSSGVIYGRVVEGDVNKMIGRMCDKNGNILSESGDILGRAELVPEGEREGQKEGPFADLQGCTVGKDGKIVTPSGEVVGRLVSGDRKMLYGRPVDEDGDVLDRNGNSIGKAERWEEPEVEKKKSPLAGRRVNKEGNVVDADGNLIGKLTTGNLSICGGKEIDDDGDVVDGKGTVIGHVSLLDEIEPEKEEEKEEKEEEEEEEETAEMKAKREQGEQDKQLAVQMTVCISQCLDKIKPICKMITQTINAAERKPEDERDEDQLVREVRPLIEEGGRILQEAKGVIKGLDPDGRIAANAKHKTAAREATPEEYQLADVLKDLAGEVTETIENAKRKIEDMPHAKKELNPLWGLLNEPLFQILAAVGLLLNGVLTLVGKLLSGLGLGGLLDGLLGSLGLNRVLEGLGLGQVTKALGGGDKKKGGGGGGLLGGLLGGGK</sequence>
<gene>
    <name evidence="3" type="ORF">P8C59_001364</name>
</gene>
<name>A0AAD9HZL1_9PEZI</name>
<evidence type="ECO:0000313" key="3">
    <source>
        <dbReference type="EMBL" id="KAK2067642.1"/>
    </source>
</evidence>
<evidence type="ECO:0000259" key="2">
    <source>
        <dbReference type="Pfam" id="PF22485"/>
    </source>
</evidence>
<evidence type="ECO:0000313" key="4">
    <source>
        <dbReference type="Proteomes" id="UP001217918"/>
    </source>
</evidence>
<dbReference type="AlphaFoldDB" id="A0AAD9HZL1"/>
<dbReference type="Proteomes" id="UP001217918">
    <property type="component" value="Unassembled WGS sequence"/>
</dbReference>
<proteinExistence type="predicted"/>
<evidence type="ECO:0000256" key="1">
    <source>
        <dbReference type="SAM" id="MobiDB-lite"/>
    </source>
</evidence>
<feature type="compositionally biased region" description="Acidic residues" evidence="1">
    <location>
        <begin position="512"/>
        <end position="525"/>
    </location>
</feature>
<dbReference type="InterPro" id="IPR054256">
    <property type="entry name" value="DUF6987"/>
</dbReference>
<feature type="compositionally biased region" description="Polar residues" evidence="1">
    <location>
        <begin position="8"/>
        <end position="21"/>
    </location>
</feature>